<sequence length="87" mass="9690">MQRSRILEHKQVVRLGDEVSQIAAHMYKPDHKLNFGADNIIAHAGKKTSRELIESPSADGNSSNRRIDLAPADRALRNHLQACVIAH</sequence>
<evidence type="ECO:0000313" key="2">
    <source>
        <dbReference type="Proteomes" id="UP000275846"/>
    </source>
</evidence>
<evidence type="ECO:0000313" key="3">
    <source>
        <dbReference type="WBParaSite" id="SSLN_0000558301-mRNA-1"/>
    </source>
</evidence>
<keyword evidence="2" id="KW-1185">Reference proteome</keyword>
<dbReference type="Proteomes" id="UP000275846">
    <property type="component" value="Unassembled WGS sequence"/>
</dbReference>
<reference evidence="3" key="1">
    <citation type="submission" date="2016-06" db="UniProtKB">
        <authorList>
            <consortium name="WormBaseParasite"/>
        </authorList>
    </citation>
    <scope>IDENTIFICATION</scope>
</reference>
<evidence type="ECO:0000313" key="1">
    <source>
        <dbReference type="EMBL" id="VDL91794.1"/>
    </source>
</evidence>
<reference evidence="1 2" key="2">
    <citation type="submission" date="2018-11" db="EMBL/GenBank/DDBJ databases">
        <authorList>
            <consortium name="Pathogen Informatics"/>
        </authorList>
    </citation>
    <scope>NUCLEOTIDE SEQUENCE [LARGE SCALE GENOMIC DNA]</scope>
    <source>
        <strain evidence="1 2">NST_G2</strain>
    </source>
</reference>
<protein>
    <submittedName>
        <fullName evidence="3">Transposase</fullName>
    </submittedName>
</protein>
<accession>A0A183SMG1</accession>
<dbReference type="AlphaFoldDB" id="A0A183SMG1"/>
<proteinExistence type="predicted"/>
<name>A0A183SMG1_SCHSO</name>
<gene>
    <name evidence="1" type="ORF">SSLN_LOCUS5409</name>
</gene>
<organism evidence="3">
    <name type="scientific">Schistocephalus solidus</name>
    <name type="common">Tapeworm</name>
    <dbReference type="NCBI Taxonomy" id="70667"/>
    <lineage>
        <taxon>Eukaryota</taxon>
        <taxon>Metazoa</taxon>
        <taxon>Spiralia</taxon>
        <taxon>Lophotrochozoa</taxon>
        <taxon>Platyhelminthes</taxon>
        <taxon>Cestoda</taxon>
        <taxon>Eucestoda</taxon>
        <taxon>Diphyllobothriidea</taxon>
        <taxon>Diphyllobothriidae</taxon>
        <taxon>Schistocephalus</taxon>
    </lineage>
</organism>
<dbReference type="WBParaSite" id="SSLN_0000558301-mRNA-1">
    <property type="protein sequence ID" value="SSLN_0000558301-mRNA-1"/>
    <property type="gene ID" value="SSLN_0000558301"/>
</dbReference>
<dbReference type="EMBL" id="UYSU01033235">
    <property type="protein sequence ID" value="VDL91794.1"/>
    <property type="molecule type" value="Genomic_DNA"/>
</dbReference>